<name>A0ABS0LAJ5_9CORY</name>
<dbReference type="EMBL" id="JADQUG010000008">
    <property type="protein sequence ID" value="MBG9353674.1"/>
    <property type="molecule type" value="Genomic_DNA"/>
</dbReference>
<organism evidence="1 2">
    <name type="scientific">Corynebacterium belfantii</name>
    <dbReference type="NCBI Taxonomy" id="2014537"/>
    <lineage>
        <taxon>Bacteria</taxon>
        <taxon>Bacillati</taxon>
        <taxon>Actinomycetota</taxon>
        <taxon>Actinomycetes</taxon>
        <taxon>Mycobacteriales</taxon>
        <taxon>Corynebacteriaceae</taxon>
        <taxon>Corynebacterium</taxon>
    </lineage>
</organism>
<evidence type="ECO:0000313" key="1">
    <source>
        <dbReference type="EMBL" id="MBG9353674.1"/>
    </source>
</evidence>
<gene>
    <name evidence="1" type="ORF">I4J41_03385</name>
</gene>
<sequence length="49" mass="5269">MTRPLKIAQFVDNYGPAHNGLLIAVQQLEGDLLSRSHEVVVVAPKSKGA</sequence>
<dbReference type="Proteomes" id="UP000615580">
    <property type="component" value="Unassembled WGS sequence"/>
</dbReference>
<proteinExistence type="predicted"/>
<evidence type="ECO:0000313" key="2">
    <source>
        <dbReference type="Proteomes" id="UP000615580"/>
    </source>
</evidence>
<dbReference type="Gene3D" id="3.40.50.2000">
    <property type="entry name" value="Glycogen Phosphorylase B"/>
    <property type="match status" value="1"/>
</dbReference>
<reference evidence="1 2" key="1">
    <citation type="journal article" date="2020" name="J. Clin. Microbiol.">
        <title>Assessing the Genetic Diversity of Austrian Corynebacterium diphtheriae Clinical Isolates, 2011-2019.</title>
        <authorList>
            <person name="Schaeffer J."/>
            <person name="Huhulescu S."/>
            <person name="Stoeger A."/>
            <person name="Allerberger F."/>
            <person name="Ruppitsch W."/>
        </authorList>
    </citation>
    <scope>NUCLEOTIDE SEQUENCE [LARGE SCALE GENOMIC DNA]</scope>
    <source>
        <strain evidence="1 2">04-17</strain>
    </source>
</reference>
<comment type="caution">
    <text evidence="1">The sequence shown here is derived from an EMBL/GenBank/DDBJ whole genome shotgun (WGS) entry which is preliminary data.</text>
</comment>
<dbReference type="GeneID" id="97332610"/>
<protein>
    <submittedName>
        <fullName evidence="1">Uncharacterized protein</fullName>
    </submittedName>
</protein>
<keyword evidence="2" id="KW-1185">Reference proteome</keyword>
<dbReference type="RefSeq" id="WP_141112782.1">
    <property type="nucleotide sequence ID" value="NZ_CANNXG010000015.1"/>
</dbReference>
<accession>A0ABS0LAJ5</accession>